<gene>
    <name evidence="1" type="ORF">SAMN06296028_102187</name>
</gene>
<accession>A0A1X7CCI2</accession>
<reference evidence="2" key="1">
    <citation type="submission" date="2017-04" db="EMBL/GenBank/DDBJ databases">
        <authorList>
            <person name="Varghese N."/>
            <person name="Submissions S."/>
        </authorList>
    </citation>
    <scope>NUCLEOTIDE SEQUENCE [LARGE SCALE GENOMIC DNA]</scope>
    <source>
        <strain evidence="2">NIO-1021</strain>
    </source>
</reference>
<dbReference type="InterPro" id="IPR012349">
    <property type="entry name" value="Split_barrel_FMN-bd"/>
</dbReference>
<dbReference type="EMBL" id="FXAC01000002">
    <property type="protein sequence ID" value="SME94150.1"/>
    <property type="molecule type" value="Genomic_DNA"/>
</dbReference>
<sequence>MSENLNPFRVMDSQRVWELLGDMPYGRLAVQGAGLVDIFPVNHVVNQRKIYFRTSQGTKLASLVVNNHVAFEVDKVEGTHVESAVVHGRARRLETRAEVEAAEQLPLTPWAPNYKFHYVVLEPDDATGREFTMGEEPDHDL</sequence>
<dbReference type="Pfam" id="PF12900">
    <property type="entry name" value="Pyridox_ox_2"/>
    <property type="match status" value="1"/>
</dbReference>
<keyword evidence="2" id="KW-1185">Reference proteome</keyword>
<dbReference type="AlphaFoldDB" id="A0A1X7CCI2"/>
<dbReference type="InterPro" id="IPR024747">
    <property type="entry name" value="Pyridox_Oxase-rel"/>
</dbReference>
<protein>
    <submittedName>
        <fullName evidence="1">Pyridoxamine 5'-phosphate oxidase</fullName>
    </submittedName>
</protein>
<proteinExistence type="predicted"/>
<dbReference type="RefSeq" id="WP_085106222.1">
    <property type="nucleotide sequence ID" value="NZ_CP035504.1"/>
</dbReference>
<evidence type="ECO:0000313" key="1">
    <source>
        <dbReference type="EMBL" id="SME94150.1"/>
    </source>
</evidence>
<organism evidence="1 2">
    <name type="scientific">Kocuria marina subsp. indica</name>
    <dbReference type="NCBI Taxonomy" id="1049583"/>
    <lineage>
        <taxon>Bacteria</taxon>
        <taxon>Bacillati</taxon>
        <taxon>Actinomycetota</taxon>
        <taxon>Actinomycetes</taxon>
        <taxon>Micrococcales</taxon>
        <taxon>Micrococcaceae</taxon>
        <taxon>Kocuria</taxon>
    </lineage>
</organism>
<dbReference type="Gene3D" id="2.30.110.10">
    <property type="entry name" value="Electron Transport, Fmn-binding Protein, Chain A"/>
    <property type="match status" value="1"/>
</dbReference>
<dbReference type="Proteomes" id="UP000192929">
    <property type="component" value="Unassembled WGS sequence"/>
</dbReference>
<name>A0A1X7CCI2_9MICC</name>
<dbReference type="SUPFAM" id="SSF50475">
    <property type="entry name" value="FMN-binding split barrel"/>
    <property type="match status" value="1"/>
</dbReference>
<evidence type="ECO:0000313" key="2">
    <source>
        <dbReference type="Proteomes" id="UP000192929"/>
    </source>
</evidence>